<organism evidence="11 12">
    <name type="scientific">Coffea arabica</name>
    <name type="common">Arabian coffee</name>
    <dbReference type="NCBI Taxonomy" id="13443"/>
    <lineage>
        <taxon>Eukaryota</taxon>
        <taxon>Viridiplantae</taxon>
        <taxon>Streptophyta</taxon>
        <taxon>Embryophyta</taxon>
        <taxon>Tracheophyta</taxon>
        <taxon>Spermatophyta</taxon>
        <taxon>Magnoliopsida</taxon>
        <taxon>eudicotyledons</taxon>
        <taxon>Gunneridae</taxon>
        <taxon>Pentapetalae</taxon>
        <taxon>asterids</taxon>
        <taxon>lamiids</taxon>
        <taxon>Gentianales</taxon>
        <taxon>Rubiaceae</taxon>
        <taxon>Ixoroideae</taxon>
        <taxon>Gardenieae complex</taxon>
        <taxon>Bertiereae - Coffeeae clade</taxon>
        <taxon>Coffeeae</taxon>
        <taxon>Coffea</taxon>
    </lineage>
</organism>
<dbReference type="InterPro" id="IPR055414">
    <property type="entry name" value="LRR_R13L4/SHOC2-like"/>
</dbReference>
<dbReference type="InterPro" id="IPR002182">
    <property type="entry name" value="NB-ARC"/>
</dbReference>
<evidence type="ECO:0000256" key="2">
    <source>
        <dbReference type="ARBA" id="ARBA00022614"/>
    </source>
</evidence>
<dbReference type="AlphaFoldDB" id="A0A6P6SCK7"/>
<dbReference type="InterPro" id="IPR058922">
    <property type="entry name" value="WHD_DRP"/>
</dbReference>
<feature type="domain" description="Disease resistance protein winged helix" evidence="9">
    <location>
        <begin position="431"/>
        <end position="502"/>
    </location>
</feature>
<dbReference type="Proteomes" id="UP001652660">
    <property type="component" value="Chromosome 5c"/>
</dbReference>
<dbReference type="Gene3D" id="3.40.50.300">
    <property type="entry name" value="P-loop containing nucleotide triphosphate hydrolases"/>
    <property type="match status" value="1"/>
</dbReference>
<keyword evidence="11" id="KW-1185">Reference proteome</keyword>
<dbReference type="InterPro" id="IPR041118">
    <property type="entry name" value="Rx_N"/>
</dbReference>
<reference evidence="11" key="1">
    <citation type="journal article" date="2025" name="Foods">
        <title>Unveiling the Microbial Signatures of Arabica Coffee Cherries: Insights into Ripeness Specific Diversity, Functional Traits, and Implications for Quality and Safety.</title>
        <authorList>
            <consortium name="RefSeq"/>
            <person name="Tenea G.N."/>
            <person name="Cifuentes V."/>
            <person name="Reyes P."/>
            <person name="Cevallos-Vallejos M."/>
        </authorList>
    </citation>
    <scope>NUCLEOTIDE SEQUENCE [LARGE SCALE GENOMIC DNA]</scope>
</reference>
<dbReference type="RefSeq" id="XP_027063519.1">
    <property type="nucleotide sequence ID" value="XM_027207718.1"/>
</dbReference>
<feature type="domain" description="NB-ARC" evidence="7">
    <location>
        <begin position="169"/>
        <end position="336"/>
    </location>
</feature>
<evidence type="ECO:0000259" key="9">
    <source>
        <dbReference type="Pfam" id="PF23559"/>
    </source>
</evidence>
<dbReference type="GO" id="GO:0005524">
    <property type="term" value="F:ATP binding"/>
    <property type="evidence" value="ECO:0007669"/>
    <property type="project" value="UniProtKB-KW"/>
</dbReference>
<dbReference type="InterPro" id="IPR042197">
    <property type="entry name" value="Apaf_helical"/>
</dbReference>
<protein>
    <submittedName>
        <fullName evidence="12 13">Disease resistance RPP13-like protein 4</fullName>
    </submittedName>
</protein>
<dbReference type="Gene3D" id="1.10.8.430">
    <property type="entry name" value="Helical domain of apoptotic protease-activating factors"/>
    <property type="match status" value="1"/>
</dbReference>
<evidence type="ECO:0000259" key="8">
    <source>
        <dbReference type="Pfam" id="PF18052"/>
    </source>
</evidence>
<dbReference type="Pfam" id="PF00931">
    <property type="entry name" value="NB-ARC"/>
    <property type="match status" value="1"/>
</dbReference>
<evidence type="ECO:0000256" key="5">
    <source>
        <dbReference type="ARBA" id="ARBA00022821"/>
    </source>
</evidence>
<dbReference type="InterPro" id="IPR036388">
    <property type="entry name" value="WH-like_DNA-bd_sf"/>
</dbReference>
<dbReference type="GO" id="GO:0098542">
    <property type="term" value="P:defense response to other organism"/>
    <property type="evidence" value="ECO:0007669"/>
    <property type="project" value="TreeGrafter"/>
</dbReference>
<gene>
    <name evidence="12 13" type="primary">LOC113689914</name>
</gene>
<feature type="domain" description="Disease resistance R13L4/SHOC-2-like LRR" evidence="10">
    <location>
        <begin position="564"/>
        <end position="786"/>
    </location>
</feature>
<evidence type="ECO:0000256" key="1">
    <source>
        <dbReference type="ARBA" id="ARBA00008894"/>
    </source>
</evidence>
<dbReference type="Pfam" id="PF23559">
    <property type="entry name" value="WHD_DRP"/>
    <property type="match status" value="1"/>
</dbReference>
<dbReference type="Gene3D" id="1.20.5.4130">
    <property type="match status" value="1"/>
</dbReference>
<dbReference type="InterPro" id="IPR032675">
    <property type="entry name" value="LRR_dom_sf"/>
</dbReference>
<keyword evidence="2" id="KW-0433">Leucine-rich repeat</keyword>
<dbReference type="PANTHER" id="PTHR23155">
    <property type="entry name" value="DISEASE RESISTANCE PROTEIN RP"/>
    <property type="match status" value="1"/>
</dbReference>
<dbReference type="PRINTS" id="PR00364">
    <property type="entry name" value="DISEASERSIST"/>
</dbReference>
<dbReference type="InterPro" id="IPR027417">
    <property type="entry name" value="P-loop_NTPase"/>
</dbReference>
<evidence type="ECO:0000256" key="6">
    <source>
        <dbReference type="ARBA" id="ARBA00022840"/>
    </source>
</evidence>
<keyword evidence="4" id="KW-0547">Nucleotide-binding</keyword>
<comment type="similarity">
    <text evidence="1">Belongs to the disease resistance NB-LRR family.</text>
</comment>
<dbReference type="SUPFAM" id="SSF52058">
    <property type="entry name" value="L domain-like"/>
    <property type="match status" value="1"/>
</dbReference>
<evidence type="ECO:0000313" key="13">
    <source>
        <dbReference type="RefSeq" id="XP_071907023.1"/>
    </source>
</evidence>
<keyword evidence="6" id="KW-0067">ATP-binding</keyword>
<evidence type="ECO:0000256" key="4">
    <source>
        <dbReference type="ARBA" id="ARBA00022741"/>
    </source>
</evidence>
<dbReference type="Pfam" id="PF23598">
    <property type="entry name" value="LRR_14"/>
    <property type="match status" value="1"/>
</dbReference>
<evidence type="ECO:0000259" key="10">
    <source>
        <dbReference type="Pfam" id="PF23598"/>
    </source>
</evidence>
<dbReference type="SUPFAM" id="SSF52540">
    <property type="entry name" value="P-loop containing nucleoside triphosphate hydrolases"/>
    <property type="match status" value="1"/>
</dbReference>
<dbReference type="OrthoDB" id="2973320at2759"/>
<dbReference type="GeneID" id="113689914"/>
<sequence length="878" mass="99866">MMLPSALAGAVAQELVKDLSTEIQDQSKYAIQFPAQFSELREQLKFMQSFVSDASKLKDKQETVKMTLQELQKLIYEADDLVVDCQIREDYTETKASSCSLCLSEMAFRYKTGKKLTEINSHIKRMRENLNSYYTPIAKHSDSESKNGRKTLWSSPVFDQSEVVGLTENVATIRDWILGHNEPLLRLAIVGLGGLGKTTLAKMTYRDVNLTKRFQEKIWVSVSQPVNETEIMKSMLRQLKSDDSGSSKGDMLSRISQLLSEKTYLIVLDDVWSIEDGWWERISSGLPKTEGLNNCIIITSRIKKVVKKMGVQDAQIHRPRLLNDEESWKLFCKVALISKEDEENTKLIEEGKEIVQKCGGLPLAIKTIGGLLSSEAKCYSEWTRIHKNFHEKLTSAEGSRAGGNQHVIASLQLSYDELPPRLKQCILCFSIYPEDHEVDVDQLIRWWEGEGFVRCRSTEAVTESALNCLSELINRCLVEIAERRNFDGSVYTCKVHDMVRDLTIKIAREEDFCSFDENGKHVANAGSRRLGVTKETKFQTLRGNSNLRALLLTATDYIGFNSNIELANVKSLRVLDLSRVKLDSICMKDLWHWITSLTRLAYLSLRYVAQLSEIPNSVGKLWGLQVLILGECKDLKNLPPSIVNLPRLIILDVGNCPNLQCLPQGFSRLSKLQELYGFKIAGTGNAAGSHLGELKALTELRVLQMDITEESTINDQELEILAQLEKLKILSINAGDCEDEDILSKLNKLSPPSSIEELYLKHYVGETTPGWINPKSLRQLQYLCMEDSRINKMNQDFWGDEEHKWDVKGLCLKFCQRLEVSWEELQAVMPEIRHLEVSQCNLLVSFPCDVKSVGFWCKDEKKKDVRRRMFSVKKIESS</sequence>
<keyword evidence="3" id="KW-0677">Repeat</keyword>
<reference evidence="12" key="2">
    <citation type="submission" date="2025-04" db="UniProtKB">
        <authorList>
            <consortium name="RefSeq"/>
        </authorList>
    </citation>
    <scope>IDENTIFICATION</scope>
    <source>
        <tissue evidence="12 13">Leaves</tissue>
    </source>
</reference>
<feature type="domain" description="Disease resistance N-terminal" evidence="8">
    <location>
        <begin position="13"/>
        <end position="93"/>
    </location>
</feature>
<dbReference type="PANTHER" id="PTHR23155:SF759">
    <property type="entry name" value="AAA+ ATPASE DOMAIN-CONTAINING PROTEIN"/>
    <property type="match status" value="1"/>
</dbReference>
<proteinExistence type="inferred from homology"/>
<dbReference type="InterPro" id="IPR044974">
    <property type="entry name" value="Disease_R_plants"/>
</dbReference>
<name>A0A6P6SCK7_COFAR</name>
<evidence type="ECO:0000313" key="12">
    <source>
        <dbReference type="RefSeq" id="XP_027063519.1"/>
    </source>
</evidence>
<dbReference type="Gene3D" id="3.80.10.10">
    <property type="entry name" value="Ribonuclease Inhibitor"/>
    <property type="match status" value="2"/>
</dbReference>
<evidence type="ECO:0000313" key="11">
    <source>
        <dbReference type="Proteomes" id="UP001652660"/>
    </source>
</evidence>
<dbReference type="Gene3D" id="1.10.10.10">
    <property type="entry name" value="Winged helix-like DNA-binding domain superfamily/Winged helix DNA-binding domain"/>
    <property type="match status" value="1"/>
</dbReference>
<dbReference type="Pfam" id="PF18052">
    <property type="entry name" value="Rx_N"/>
    <property type="match status" value="1"/>
</dbReference>
<dbReference type="FunFam" id="1.10.10.10:FF:000322">
    <property type="entry name" value="Probable disease resistance protein At1g63360"/>
    <property type="match status" value="1"/>
</dbReference>
<dbReference type="RefSeq" id="XP_071907023.1">
    <property type="nucleotide sequence ID" value="XM_072050922.1"/>
</dbReference>
<dbReference type="GO" id="GO:0043531">
    <property type="term" value="F:ADP binding"/>
    <property type="evidence" value="ECO:0007669"/>
    <property type="project" value="InterPro"/>
</dbReference>
<evidence type="ECO:0000256" key="3">
    <source>
        <dbReference type="ARBA" id="ARBA00022737"/>
    </source>
</evidence>
<accession>A0A6P6SCK7</accession>
<keyword evidence="5" id="KW-0611">Plant defense</keyword>
<evidence type="ECO:0000259" key="7">
    <source>
        <dbReference type="Pfam" id="PF00931"/>
    </source>
</evidence>